<keyword evidence="2 5" id="KW-0285">Flavoprotein</keyword>
<feature type="domain" description="Nitroreductase" evidence="6">
    <location>
        <begin position="13"/>
        <end position="169"/>
    </location>
</feature>
<dbReference type="InterPro" id="IPR016446">
    <property type="entry name" value="Flavin_OxRdtase_Frp"/>
</dbReference>
<keyword evidence="4 5" id="KW-0560">Oxidoreductase</keyword>
<dbReference type="NCBIfam" id="NF008033">
    <property type="entry name" value="PRK10765.1"/>
    <property type="match status" value="1"/>
</dbReference>
<evidence type="ECO:0000256" key="5">
    <source>
        <dbReference type="PIRNR" id="PIRNR005426"/>
    </source>
</evidence>
<protein>
    <submittedName>
        <fullName evidence="7">Oxygen-insensitive NADPH nitroreductase</fullName>
        <ecNumber evidence="7">1.5.1.38</ecNumber>
    </submittedName>
</protein>
<organism evidence="7 8">
    <name type="scientific">Bacillus yapensis</name>
    <dbReference type="NCBI Taxonomy" id="2492960"/>
    <lineage>
        <taxon>Bacteria</taxon>
        <taxon>Bacillati</taxon>
        <taxon>Bacillota</taxon>
        <taxon>Bacilli</taxon>
        <taxon>Bacillales</taxon>
        <taxon>Bacillaceae</taxon>
        <taxon>Bacillus</taxon>
    </lineage>
</organism>
<dbReference type="Proteomes" id="UP000271374">
    <property type="component" value="Unassembled WGS sequence"/>
</dbReference>
<comment type="caution">
    <text evidence="7">The sequence shown here is derived from an EMBL/GenBank/DDBJ whole genome shotgun (WGS) entry which is preliminary data.</text>
</comment>
<dbReference type="EC" id="1.5.1.38" evidence="7"/>
<name>A0A431WIP7_9BACI</name>
<dbReference type="PANTHER" id="PTHR43425">
    <property type="entry name" value="OXYGEN-INSENSITIVE NADPH NITROREDUCTASE"/>
    <property type="match status" value="1"/>
</dbReference>
<dbReference type="InterPro" id="IPR000415">
    <property type="entry name" value="Nitroreductase-like"/>
</dbReference>
<dbReference type="OrthoDB" id="9775805at2"/>
<sequence length="254" mass="29443">MNKVQSDFLSLLENHRSIRHFLDKKIPDFDIRRIITAAQSVSTSSNGQAFSIINVTDQEMKKKLANYAGSQKQVEDCSNFLVFCADLFRLEQISQRLNVEMKKVLDSTEMFLIATIDATLVAQNTVVAAESLGYGIVYTGGIRNNPEKVSELLNLPYRTFPVFGICIGYPDPNRIPEKKPRLPLGAVFYQNEYPNFDEVYPYINKYDETMKEYYRNRSESKREDTWSKTITDKRKIPRRMNMKSFLEEQGYPLK</sequence>
<dbReference type="Gene3D" id="3.40.109.10">
    <property type="entry name" value="NADH Oxidase"/>
    <property type="match status" value="1"/>
</dbReference>
<evidence type="ECO:0000256" key="1">
    <source>
        <dbReference type="ARBA" id="ARBA00008366"/>
    </source>
</evidence>
<dbReference type="CDD" id="cd02146">
    <property type="entry name" value="NfsA-like"/>
    <property type="match status" value="1"/>
</dbReference>
<gene>
    <name evidence="7" type="ORF">EKG37_04600</name>
</gene>
<proteinExistence type="inferred from homology"/>
<evidence type="ECO:0000256" key="4">
    <source>
        <dbReference type="ARBA" id="ARBA00023002"/>
    </source>
</evidence>
<keyword evidence="8" id="KW-1185">Reference proteome</keyword>
<dbReference type="RefSeq" id="WP_126406840.1">
    <property type="nucleotide sequence ID" value="NZ_RXNT01000003.1"/>
</dbReference>
<keyword evidence="3 5" id="KW-0288">FMN</keyword>
<keyword evidence="5" id="KW-0521">NADP</keyword>
<evidence type="ECO:0000259" key="6">
    <source>
        <dbReference type="Pfam" id="PF00881"/>
    </source>
</evidence>
<evidence type="ECO:0000313" key="8">
    <source>
        <dbReference type="Proteomes" id="UP000271374"/>
    </source>
</evidence>
<accession>A0A431WIP7</accession>
<evidence type="ECO:0000256" key="2">
    <source>
        <dbReference type="ARBA" id="ARBA00022630"/>
    </source>
</evidence>
<dbReference type="InterPro" id="IPR029479">
    <property type="entry name" value="Nitroreductase"/>
</dbReference>
<comment type="similarity">
    <text evidence="1 5">Belongs to the flavin oxidoreductase frp family.</text>
</comment>
<dbReference type="EMBL" id="RXNT01000003">
    <property type="protein sequence ID" value="RTR35169.1"/>
    <property type="molecule type" value="Genomic_DNA"/>
</dbReference>
<dbReference type="GO" id="GO:0052873">
    <property type="term" value="F:FMN reductase (NADPH) activity"/>
    <property type="evidence" value="ECO:0007669"/>
    <property type="project" value="UniProtKB-EC"/>
</dbReference>
<dbReference type="SUPFAM" id="SSF55469">
    <property type="entry name" value="FMN-dependent nitroreductase-like"/>
    <property type="match status" value="1"/>
</dbReference>
<evidence type="ECO:0000256" key="3">
    <source>
        <dbReference type="ARBA" id="ARBA00022643"/>
    </source>
</evidence>
<evidence type="ECO:0000313" key="7">
    <source>
        <dbReference type="EMBL" id="RTR35169.1"/>
    </source>
</evidence>
<dbReference type="PANTHER" id="PTHR43425:SF3">
    <property type="entry name" value="NADPH-DEPENDENT OXIDOREDUCTASE"/>
    <property type="match status" value="1"/>
</dbReference>
<reference evidence="7 8" key="1">
    <citation type="submission" date="2018-12" db="EMBL/GenBank/DDBJ databases">
        <title>Bacillus yapensis draft genome sequence.</title>
        <authorList>
            <person name="Yu L."/>
            <person name="Xu X."/>
            <person name="Tang X."/>
        </authorList>
    </citation>
    <scope>NUCLEOTIDE SEQUENCE [LARGE SCALE GENOMIC DNA]</scope>
    <source>
        <strain evidence="7 8">XXST-01</strain>
    </source>
</reference>
<dbReference type="Pfam" id="PF00881">
    <property type="entry name" value="Nitroreductase"/>
    <property type="match status" value="1"/>
</dbReference>
<dbReference type="AlphaFoldDB" id="A0A431WIP7"/>
<dbReference type="PIRSF" id="PIRSF005426">
    <property type="entry name" value="Frp"/>
    <property type="match status" value="1"/>
</dbReference>